<accession>A0ABT0C2S7</accession>
<evidence type="ECO:0000313" key="1">
    <source>
        <dbReference type="EMBL" id="MCJ2381276.1"/>
    </source>
</evidence>
<dbReference type="EMBL" id="JAKZMM010000030">
    <property type="protein sequence ID" value="MCJ2381276.1"/>
    <property type="molecule type" value="Genomic_DNA"/>
</dbReference>
<evidence type="ECO:0000313" key="2">
    <source>
        <dbReference type="Proteomes" id="UP001165444"/>
    </source>
</evidence>
<comment type="caution">
    <text evidence="1">The sequence shown here is derived from an EMBL/GenBank/DDBJ whole genome shotgun (WGS) entry which is preliminary data.</text>
</comment>
<gene>
    <name evidence="1" type="ORF">MUN53_11755</name>
</gene>
<dbReference type="RefSeq" id="WP_243325570.1">
    <property type="nucleotide sequence ID" value="NZ_JAKZMM010000030.1"/>
</dbReference>
<name>A0ABT0C2S7_9BACT</name>
<proteinExistence type="predicted"/>
<protein>
    <submittedName>
        <fullName evidence="1">Uncharacterized protein</fullName>
    </submittedName>
</protein>
<dbReference type="Proteomes" id="UP001165444">
    <property type="component" value="Unassembled WGS sequence"/>
</dbReference>
<organism evidence="1 2">
    <name type="scientific">Parabacteroides faecalis</name>
    <dbReference type="NCBI Taxonomy" id="2924040"/>
    <lineage>
        <taxon>Bacteria</taxon>
        <taxon>Pseudomonadati</taxon>
        <taxon>Bacteroidota</taxon>
        <taxon>Bacteroidia</taxon>
        <taxon>Bacteroidales</taxon>
        <taxon>Tannerellaceae</taxon>
        <taxon>Parabacteroides</taxon>
    </lineage>
</organism>
<keyword evidence="2" id="KW-1185">Reference proteome</keyword>
<sequence length="50" mass="6261">MNKLNYEKHRSYLVDRIRFNESIRCHRVAEKYKRMLNELDKEYENENKGV</sequence>
<reference evidence="1 2" key="1">
    <citation type="submission" date="2022-03" db="EMBL/GenBank/DDBJ databases">
        <title>Parabacteroides sp. nov. isolated from swine feces.</title>
        <authorList>
            <person name="Bak J.E."/>
        </authorList>
    </citation>
    <scope>NUCLEOTIDE SEQUENCE [LARGE SCALE GENOMIC DNA]</scope>
    <source>
        <strain evidence="1 2">AGMB00274</strain>
    </source>
</reference>